<proteinExistence type="predicted"/>
<sequence>MLRPELVRFQTPKDSELKQKTEKLSEQKPTEKSEKIIVPVLPKIPEKPVGSFSQTLSGHSFKVQVGEDGLKQSRQIRLTNLNKIKI</sequence>
<evidence type="ECO:0000256" key="1">
    <source>
        <dbReference type="SAM" id="MobiDB-lite"/>
    </source>
</evidence>
<gene>
    <name evidence="2" type="ORF">NCTC10125_00418</name>
</gene>
<organism evidence="2 3">
    <name type="scientific">Mesomycoplasma dispar</name>
    <dbReference type="NCBI Taxonomy" id="86660"/>
    <lineage>
        <taxon>Bacteria</taxon>
        <taxon>Bacillati</taxon>
        <taxon>Mycoplasmatota</taxon>
        <taxon>Mycoplasmoidales</taxon>
        <taxon>Metamycoplasmataceae</taxon>
        <taxon>Mesomycoplasma</taxon>
    </lineage>
</organism>
<reference evidence="2 3" key="1">
    <citation type="submission" date="2019-01" db="EMBL/GenBank/DDBJ databases">
        <authorList>
            <consortium name="Pathogen Informatics"/>
        </authorList>
    </citation>
    <scope>NUCLEOTIDE SEQUENCE [LARGE SCALE GENOMIC DNA]</scope>
    <source>
        <strain evidence="2 3">NCTC10125</strain>
    </source>
</reference>
<protein>
    <submittedName>
        <fullName evidence="2">Uncharacterized protein</fullName>
    </submittedName>
</protein>
<feature type="compositionally biased region" description="Basic and acidic residues" evidence="1">
    <location>
        <begin position="11"/>
        <end position="31"/>
    </location>
</feature>
<dbReference type="RefSeq" id="WP_165073036.1">
    <property type="nucleotide sequence ID" value="NZ_CP007229.1"/>
</dbReference>
<dbReference type="EMBL" id="LR214971">
    <property type="protein sequence ID" value="VEU61836.1"/>
    <property type="molecule type" value="Genomic_DNA"/>
</dbReference>
<dbReference type="AlphaFoldDB" id="A0AAJ5NQ84"/>
<name>A0AAJ5NQ84_9BACT</name>
<dbReference type="Proteomes" id="UP000289629">
    <property type="component" value="Chromosome"/>
</dbReference>
<evidence type="ECO:0000313" key="3">
    <source>
        <dbReference type="Proteomes" id="UP000289629"/>
    </source>
</evidence>
<evidence type="ECO:0000313" key="2">
    <source>
        <dbReference type="EMBL" id="VEU61836.1"/>
    </source>
</evidence>
<accession>A0AAJ5NQ84</accession>
<feature type="region of interest" description="Disordered" evidence="1">
    <location>
        <begin position="1"/>
        <end position="31"/>
    </location>
</feature>